<evidence type="ECO:0000256" key="7">
    <source>
        <dbReference type="RuleBase" id="RU363032"/>
    </source>
</evidence>
<dbReference type="Pfam" id="PF00528">
    <property type="entry name" value="BPD_transp_1"/>
    <property type="match status" value="1"/>
</dbReference>
<dbReference type="Pfam" id="PF19300">
    <property type="entry name" value="BPD_transp_1_N"/>
    <property type="match status" value="1"/>
</dbReference>
<protein>
    <recommendedName>
        <fullName evidence="8">ABC transmembrane type-1 domain-containing protein</fullName>
    </recommendedName>
</protein>
<keyword evidence="3" id="KW-1003">Cell membrane</keyword>
<accession>A0A096B859</accession>
<dbReference type="InterPro" id="IPR045621">
    <property type="entry name" value="BPD_transp_1_N"/>
</dbReference>
<evidence type="ECO:0000259" key="8">
    <source>
        <dbReference type="PROSITE" id="PS50928"/>
    </source>
</evidence>
<dbReference type="CDD" id="cd06261">
    <property type="entry name" value="TM_PBP2"/>
    <property type="match status" value="1"/>
</dbReference>
<keyword evidence="4 7" id="KW-0812">Transmembrane</keyword>
<dbReference type="SUPFAM" id="SSF161098">
    <property type="entry name" value="MetI-like"/>
    <property type="match status" value="1"/>
</dbReference>
<dbReference type="AlphaFoldDB" id="A0A096B859"/>
<evidence type="ECO:0000256" key="3">
    <source>
        <dbReference type="ARBA" id="ARBA00022475"/>
    </source>
</evidence>
<dbReference type="RefSeq" id="WP_044941219.1">
    <property type="nucleotide sequence ID" value="NZ_KN174163.1"/>
</dbReference>
<dbReference type="Gene3D" id="1.10.3720.10">
    <property type="entry name" value="MetI-like"/>
    <property type="match status" value="1"/>
</dbReference>
<evidence type="ECO:0000256" key="1">
    <source>
        <dbReference type="ARBA" id="ARBA00004651"/>
    </source>
</evidence>
<reference evidence="9 10" key="1">
    <citation type="submission" date="2011-08" db="EMBL/GenBank/DDBJ databases">
        <title>The Genome Sequence of Clostridium orbiscindens 1_3_50AFAA.</title>
        <authorList>
            <consortium name="The Broad Institute Genome Sequencing Platform"/>
            <person name="Earl A."/>
            <person name="Ward D."/>
            <person name="Feldgarden M."/>
            <person name="Gevers D."/>
            <person name="Daigneault M."/>
            <person name="Strauss J."/>
            <person name="Allen-Vercoe E."/>
            <person name="Young S.K."/>
            <person name="Zeng Q."/>
            <person name="Gargeya S."/>
            <person name="Fitzgerald M."/>
            <person name="Haas B."/>
            <person name="Abouelleil A."/>
            <person name="Alvarado L."/>
            <person name="Arachchi H.M."/>
            <person name="Berlin A."/>
            <person name="Brown A."/>
            <person name="Chapman S.B."/>
            <person name="Chen Z."/>
            <person name="Dunbar C."/>
            <person name="Freedman E."/>
            <person name="Gearin G."/>
            <person name="Gellesch M."/>
            <person name="Goldberg J."/>
            <person name="Griggs A."/>
            <person name="Gujja S."/>
            <person name="Heiman D."/>
            <person name="Howarth C."/>
            <person name="Larson L."/>
            <person name="Lui A."/>
            <person name="MacDonald P.J.P."/>
            <person name="Montmayeur A."/>
            <person name="Murphy C."/>
            <person name="Neiman D."/>
            <person name="Pearson M."/>
            <person name="Priest M."/>
            <person name="Roberts A."/>
            <person name="Saif S."/>
            <person name="Shea T."/>
            <person name="Shenoy N."/>
            <person name="Sisk P."/>
            <person name="Stolte C."/>
            <person name="Sykes S."/>
            <person name="Wortman J."/>
            <person name="Nusbaum C."/>
            <person name="Birren B."/>
        </authorList>
    </citation>
    <scope>NUCLEOTIDE SEQUENCE [LARGE SCALE GENOMIC DNA]</scope>
    <source>
        <strain evidence="9 10">1_3_50AFAA</strain>
    </source>
</reference>
<name>A0A096B859_FLAPL</name>
<feature type="transmembrane region" description="Helical" evidence="7">
    <location>
        <begin position="139"/>
        <end position="161"/>
    </location>
</feature>
<organism evidence="9 10">
    <name type="scientific">Flavonifractor plautii 1_3_50AFAA</name>
    <dbReference type="NCBI Taxonomy" id="742738"/>
    <lineage>
        <taxon>Bacteria</taxon>
        <taxon>Bacillati</taxon>
        <taxon>Bacillota</taxon>
        <taxon>Clostridia</taxon>
        <taxon>Eubacteriales</taxon>
        <taxon>Oscillospiraceae</taxon>
        <taxon>Flavonifractor</taxon>
    </lineage>
</organism>
<evidence type="ECO:0000313" key="9">
    <source>
        <dbReference type="EMBL" id="KGF55191.1"/>
    </source>
</evidence>
<dbReference type="HOGENOM" id="CLU_036879_0_1_9"/>
<proteinExistence type="inferred from homology"/>
<evidence type="ECO:0000256" key="5">
    <source>
        <dbReference type="ARBA" id="ARBA00022989"/>
    </source>
</evidence>
<evidence type="ECO:0000256" key="4">
    <source>
        <dbReference type="ARBA" id="ARBA00022692"/>
    </source>
</evidence>
<feature type="transmembrane region" description="Helical" evidence="7">
    <location>
        <begin position="12"/>
        <end position="32"/>
    </location>
</feature>
<feature type="domain" description="ABC transmembrane type-1" evidence="8">
    <location>
        <begin position="97"/>
        <end position="299"/>
    </location>
</feature>
<dbReference type="Proteomes" id="UP000029585">
    <property type="component" value="Unassembled WGS sequence"/>
</dbReference>
<dbReference type="PANTHER" id="PTHR43163">
    <property type="entry name" value="DIPEPTIDE TRANSPORT SYSTEM PERMEASE PROTEIN DPPB-RELATED"/>
    <property type="match status" value="1"/>
</dbReference>
<keyword evidence="2 7" id="KW-0813">Transport</keyword>
<gene>
    <name evidence="9" type="ORF">HMPREF9460_02170</name>
</gene>
<feature type="transmembrane region" description="Helical" evidence="7">
    <location>
        <begin position="236"/>
        <end position="260"/>
    </location>
</feature>
<evidence type="ECO:0000313" key="10">
    <source>
        <dbReference type="Proteomes" id="UP000029585"/>
    </source>
</evidence>
<dbReference type="eggNOG" id="COG0601">
    <property type="taxonomic scope" value="Bacteria"/>
</dbReference>
<dbReference type="InterPro" id="IPR000515">
    <property type="entry name" value="MetI-like"/>
</dbReference>
<feature type="transmembrane region" description="Helical" evidence="7">
    <location>
        <begin position="173"/>
        <end position="196"/>
    </location>
</feature>
<feature type="transmembrane region" description="Helical" evidence="7">
    <location>
        <begin position="97"/>
        <end position="118"/>
    </location>
</feature>
<dbReference type="InterPro" id="IPR035906">
    <property type="entry name" value="MetI-like_sf"/>
</dbReference>
<dbReference type="PATRIC" id="fig|742738.3.peg.2228"/>
<comment type="similarity">
    <text evidence="7">Belongs to the binding-protein-dependent transport system permease family.</text>
</comment>
<keyword evidence="6 7" id="KW-0472">Membrane</keyword>
<keyword evidence="5 7" id="KW-1133">Transmembrane helix</keyword>
<feature type="transmembrane region" description="Helical" evidence="7">
    <location>
        <begin position="280"/>
        <end position="306"/>
    </location>
</feature>
<comment type="subcellular location">
    <subcellularLocation>
        <location evidence="1 7">Cell membrane</location>
        <topology evidence="1 7">Multi-pass membrane protein</topology>
    </subcellularLocation>
</comment>
<sequence length="312" mass="34635">MNRLNYILKRILQMIPVLFVVTILVFSIIRFIPGEPARLILGEKATEEAVAALTEKLGLNEPLLTQYLLFLKQIFTLDFGNSFTYQMPVSELLASRFPVTLALTLMSTVISLVISLPLGYFAGVHKDRLGDQVVRTTSLVAISMPSFWVGLLLMIVFALKLKWLPAGGWSDTLLGQFRCLILPAVTQSLMTSALLLRNTRNSVVDITRMDYVDFARSKGITNGEVRTRHVMRNAMISTVTLLSMRMAAMLGGSVIIETVFSVPGIGKLASDAIFGRDYAVVQYVVLLFAVLVLVINLITDILYSFLDPRVNL</sequence>
<dbReference type="GO" id="GO:0055085">
    <property type="term" value="P:transmembrane transport"/>
    <property type="evidence" value="ECO:0007669"/>
    <property type="project" value="InterPro"/>
</dbReference>
<dbReference type="PANTHER" id="PTHR43163:SF6">
    <property type="entry name" value="DIPEPTIDE TRANSPORT SYSTEM PERMEASE PROTEIN DPPB-RELATED"/>
    <property type="match status" value="1"/>
</dbReference>
<comment type="caution">
    <text evidence="9">The sequence shown here is derived from an EMBL/GenBank/DDBJ whole genome shotgun (WGS) entry which is preliminary data.</text>
</comment>
<evidence type="ECO:0000256" key="2">
    <source>
        <dbReference type="ARBA" id="ARBA00022448"/>
    </source>
</evidence>
<dbReference type="EMBL" id="ADLO01000062">
    <property type="protein sequence ID" value="KGF55191.1"/>
    <property type="molecule type" value="Genomic_DNA"/>
</dbReference>
<dbReference type="PROSITE" id="PS50928">
    <property type="entry name" value="ABC_TM1"/>
    <property type="match status" value="1"/>
</dbReference>
<dbReference type="GO" id="GO:0005886">
    <property type="term" value="C:plasma membrane"/>
    <property type="evidence" value="ECO:0007669"/>
    <property type="project" value="UniProtKB-SubCell"/>
</dbReference>
<keyword evidence="10" id="KW-1185">Reference proteome</keyword>
<evidence type="ECO:0000256" key="6">
    <source>
        <dbReference type="ARBA" id="ARBA00023136"/>
    </source>
</evidence>